<dbReference type="Proteomes" id="UP000798662">
    <property type="component" value="Chromosome 2"/>
</dbReference>
<organism evidence="1 2">
    <name type="scientific">Pyropia yezoensis</name>
    <name type="common">Susabi-nori</name>
    <name type="synonym">Porphyra yezoensis</name>
    <dbReference type="NCBI Taxonomy" id="2788"/>
    <lineage>
        <taxon>Eukaryota</taxon>
        <taxon>Rhodophyta</taxon>
        <taxon>Bangiophyceae</taxon>
        <taxon>Bangiales</taxon>
        <taxon>Bangiaceae</taxon>
        <taxon>Pyropia</taxon>
    </lineage>
</organism>
<reference evidence="1" key="1">
    <citation type="submission" date="2019-11" db="EMBL/GenBank/DDBJ databases">
        <title>Nori genome reveals adaptations in red seaweeds to the harsh intertidal environment.</title>
        <authorList>
            <person name="Wang D."/>
            <person name="Mao Y."/>
        </authorList>
    </citation>
    <scope>NUCLEOTIDE SEQUENCE</scope>
    <source>
        <tissue evidence="1">Gametophyte</tissue>
    </source>
</reference>
<gene>
    <name evidence="1" type="ORF">I4F81_007516</name>
</gene>
<keyword evidence="2" id="KW-1185">Reference proteome</keyword>
<comment type="caution">
    <text evidence="1">The sequence shown here is derived from an EMBL/GenBank/DDBJ whole genome shotgun (WGS) entry which is preliminary data.</text>
</comment>
<protein>
    <submittedName>
        <fullName evidence="1">Uncharacterized protein</fullName>
    </submittedName>
</protein>
<accession>A0ACC3C4S2</accession>
<dbReference type="EMBL" id="CM020619">
    <property type="protein sequence ID" value="KAK1864980.1"/>
    <property type="molecule type" value="Genomic_DNA"/>
</dbReference>
<evidence type="ECO:0000313" key="1">
    <source>
        <dbReference type="EMBL" id="KAK1864980.1"/>
    </source>
</evidence>
<name>A0ACC3C4S2_PYRYE</name>
<sequence length="678" mass="65019">MYLASAAVVPAVPTQPGTLGLSPAATISAAAPNPFRCCCQSLPPQPRTPSWDRAPVGALLSPPRFLPPASNSAAASTMVPPPVAILRLHAWLDAHPGVTRRVAAVGTRTHRTLVVAPALPPAADAGGGGGGADGINGGDSSSGTPPPPPPPPPVLLEIPEALLFTAATAAASPPVVAAMALAAADPSLAADPIPGADGEHMALVLFLTAWQVAVGRAAGAGVAAVGGGGARGGGGGGGTPGGVGPPFDAWAPYLDSLPPPDGLPALCRLPAAAVAAALGGTPAGAAAAAVATELEEVVTRLVAPLATASSTAAWYGVPPSSRAGGGGGGGGAPPTPVDAASAAAAAATALRDAFLYAQAVVDSRAFRLPLRGGPGLVLVPLADMGDHVPTGGGGSGGDIGGPLVAAKLIDPSTGAFQLALPPQSATGGGGGDGGGPPPGTAVGLDYGRLDNLSLLLFFGFCVAHNPADGVELALDAPAATATDDAATAAAKEILLGTVAGLGEEHTLTLQPPPSQPLAGDAPTDAAAAAPPPPSYIPPGLLPSLRLLRARQPALAGVTVTNAAAVLAAPSPDAASEAATLGVLDAQLRALEAALPPPPSPPPPRPPSSPTASFPSQPLSSAAPNGDGADGDDSGSDWLPAAAGLYVAGLRRVLGGARTELRGLAAAAEARAAARGCGG</sequence>
<proteinExistence type="predicted"/>
<evidence type="ECO:0000313" key="2">
    <source>
        <dbReference type="Proteomes" id="UP000798662"/>
    </source>
</evidence>